<reference evidence="1" key="1">
    <citation type="submission" date="2018-06" db="EMBL/GenBank/DDBJ databases">
        <authorList>
            <consortium name="Pathogen Informatics"/>
            <person name="Doyle S."/>
        </authorList>
    </citation>
    <scope>NUCLEOTIDE SEQUENCE [LARGE SCALE GENOMIC DNA]</scope>
    <source>
        <strain evidence="1">NCTC11421</strain>
    </source>
</reference>
<dbReference type="EMBL" id="UGRI01000001">
    <property type="protein sequence ID" value="SUA24691.1"/>
    <property type="molecule type" value="Genomic_DNA"/>
</dbReference>
<protein>
    <submittedName>
        <fullName evidence="1">Uncharacterized protein</fullName>
    </submittedName>
</protein>
<name>A0A378VZS7_NEIGO</name>
<organism evidence="1">
    <name type="scientific">Neisseria gonorrhoeae</name>
    <dbReference type="NCBI Taxonomy" id="485"/>
    <lineage>
        <taxon>Bacteria</taxon>
        <taxon>Pseudomonadati</taxon>
        <taxon>Pseudomonadota</taxon>
        <taxon>Betaproteobacteria</taxon>
        <taxon>Neisseriales</taxon>
        <taxon>Neisseriaceae</taxon>
        <taxon>Neisseria</taxon>
    </lineage>
</organism>
<evidence type="ECO:0000313" key="1">
    <source>
        <dbReference type="EMBL" id="SUA24691.1"/>
    </source>
</evidence>
<sequence>MPVPALMPSEAHFVGFRRHRLKFYNVRPNFKRFILKGGGGQDLAGYSHKSLMMQVWHCGFKALQV</sequence>
<accession>A0A378VZS7</accession>
<proteinExistence type="predicted"/>
<gene>
    <name evidence="1" type="ORF">NCTC11421_02694</name>
</gene>
<dbReference type="AlphaFoldDB" id="A0A378VZS7"/>